<dbReference type="InterPro" id="IPR049353">
    <property type="entry name" value="GyrB_hook"/>
</dbReference>
<feature type="region of interest" description="Disordered" evidence="12">
    <location>
        <begin position="1"/>
        <end position="20"/>
    </location>
</feature>
<dbReference type="SUPFAM" id="SSF55874">
    <property type="entry name" value="ATPase domain of HSP90 chaperone/DNA topoisomerase II/histidine kinase"/>
    <property type="match status" value="1"/>
</dbReference>
<dbReference type="InterPro" id="IPR014721">
    <property type="entry name" value="Ribsml_uS5_D2-typ_fold_subgr"/>
</dbReference>
<evidence type="ECO:0000256" key="1">
    <source>
        <dbReference type="ARBA" id="ARBA00000185"/>
    </source>
</evidence>
<dbReference type="CDD" id="cd00822">
    <property type="entry name" value="TopoII_Trans_DNA_gyrase"/>
    <property type="match status" value="1"/>
</dbReference>
<protein>
    <recommendedName>
        <fullName evidence="11">DNA gyrase subunit B</fullName>
        <ecNumber evidence="11">5.6.2.2</ecNumber>
    </recommendedName>
</protein>
<evidence type="ECO:0000259" key="13">
    <source>
        <dbReference type="PROSITE" id="PS50880"/>
    </source>
</evidence>
<evidence type="ECO:0000256" key="9">
    <source>
        <dbReference type="ARBA" id="ARBA00023125"/>
    </source>
</evidence>
<dbReference type="Gene3D" id="3.40.50.670">
    <property type="match status" value="2"/>
</dbReference>
<dbReference type="SMART" id="SM00387">
    <property type="entry name" value="HATPase_c"/>
    <property type="match status" value="1"/>
</dbReference>
<feature type="binding site" evidence="11">
    <location>
        <position position="533"/>
    </location>
    <ligand>
        <name>Mg(2+)</name>
        <dbReference type="ChEBI" id="CHEBI:18420"/>
        <label>2</label>
    </ligand>
</feature>
<proteinExistence type="inferred from homology"/>
<keyword evidence="8 11" id="KW-0799">Topoisomerase</keyword>
<name>A0ABQ4Q762_9BURK</name>
<dbReference type="Gene3D" id="3.30.230.10">
    <property type="match status" value="1"/>
</dbReference>
<feature type="domain" description="Toprim" evidence="13">
    <location>
        <begin position="451"/>
        <end position="566"/>
    </location>
</feature>
<dbReference type="Pfam" id="PF00986">
    <property type="entry name" value="DNA_gyraseB_C"/>
    <property type="match status" value="1"/>
</dbReference>
<dbReference type="PROSITE" id="PS00177">
    <property type="entry name" value="TOPOISOMERASE_II"/>
    <property type="match status" value="1"/>
</dbReference>
<dbReference type="SMART" id="SM00433">
    <property type="entry name" value="TOP2c"/>
    <property type="match status" value="1"/>
</dbReference>
<feature type="binding site" evidence="11">
    <location>
        <position position="531"/>
    </location>
    <ligand>
        <name>Mg(2+)</name>
        <dbReference type="ChEBI" id="CHEBI:18420"/>
        <label>1</label>
        <note>catalytic</note>
    </ligand>
</feature>
<dbReference type="HAMAP" id="MF_01898">
    <property type="entry name" value="GyrB"/>
    <property type="match status" value="1"/>
</dbReference>
<dbReference type="InterPro" id="IPR013760">
    <property type="entry name" value="Topo_IIA-like_dom_sf"/>
</dbReference>
<comment type="miscellaneous">
    <text evidence="11">Few gyrases are as efficient as E.coli at forming negative supercoils. Not all organisms have 2 type II topoisomerases; in organisms with a single type II topoisomerase this enzyme also has to decatenate newly replicated chromosomes.</text>
</comment>
<comment type="similarity">
    <text evidence="2 11">Belongs to the type II topoisomerase GyrB family.</text>
</comment>
<dbReference type="InterPro" id="IPR020568">
    <property type="entry name" value="Ribosomal_Su5_D2-typ_SF"/>
</dbReference>
<organism evidence="14 15">
    <name type="scientific">Noviherbaspirillum aridicola</name>
    <dbReference type="NCBI Taxonomy" id="2849687"/>
    <lineage>
        <taxon>Bacteria</taxon>
        <taxon>Pseudomonadati</taxon>
        <taxon>Pseudomonadota</taxon>
        <taxon>Betaproteobacteria</taxon>
        <taxon>Burkholderiales</taxon>
        <taxon>Oxalobacteraceae</taxon>
        <taxon>Noviherbaspirillum</taxon>
    </lineage>
</organism>
<dbReference type="PRINTS" id="PR00418">
    <property type="entry name" value="TPI2FAMILY"/>
</dbReference>
<dbReference type="Pfam" id="PF18053">
    <property type="entry name" value="GyrB_insert"/>
    <property type="match status" value="1"/>
</dbReference>
<dbReference type="SUPFAM" id="SSF56719">
    <property type="entry name" value="Type II DNA topoisomerase"/>
    <property type="match status" value="1"/>
</dbReference>
<gene>
    <name evidence="11 14" type="primary">gyrB</name>
    <name evidence="14" type="ORF">NCCP691_30850</name>
</gene>
<dbReference type="PROSITE" id="PS50880">
    <property type="entry name" value="TOPRIM"/>
    <property type="match status" value="1"/>
</dbReference>
<dbReference type="InterPro" id="IPR018522">
    <property type="entry name" value="TopoIIA_CS"/>
</dbReference>
<dbReference type="InterPro" id="IPR000565">
    <property type="entry name" value="Topo_IIA_B"/>
</dbReference>
<accession>A0ABQ4Q762</accession>
<dbReference type="PANTHER" id="PTHR45866:SF1">
    <property type="entry name" value="DNA GYRASE SUBUNIT B, MITOCHONDRIAL"/>
    <property type="match status" value="1"/>
</dbReference>
<dbReference type="InterPro" id="IPR013759">
    <property type="entry name" value="Topo_IIA_B_C"/>
</dbReference>
<evidence type="ECO:0000256" key="2">
    <source>
        <dbReference type="ARBA" id="ARBA00010708"/>
    </source>
</evidence>
<dbReference type="NCBIfam" id="NF004189">
    <property type="entry name" value="PRK05644.1"/>
    <property type="match status" value="1"/>
</dbReference>
<dbReference type="Pfam" id="PF01751">
    <property type="entry name" value="Toprim"/>
    <property type="match status" value="1"/>
</dbReference>
<evidence type="ECO:0000256" key="8">
    <source>
        <dbReference type="ARBA" id="ARBA00023029"/>
    </source>
</evidence>
<evidence type="ECO:0000256" key="5">
    <source>
        <dbReference type="ARBA" id="ARBA00022741"/>
    </source>
</evidence>
<keyword evidence="15" id="KW-1185">Reference proteome</keyword>
<dbReference type="InterPro" id="IPR011557">
    <property type="entry name" value="GyrB"/>
</dbReference>
<dbReference type="Gene3D" id="3.30.565.10">
    <property type="entry name" value="Histidine kinase-like ATPase, C-terminal domain"/>
    <property type="match status" value="1"/>
</dbReference>
<dbReference type="InterPro" id="IPR006171">
    <property type="entry name" value="TOPRIM_dom"/>
</dbReference>
<keyword evidence="4 11" id="KW-0479">Metal-binding</keyword>
<keyword evidence="6 11" id="KW-0067">ATP-binding</keyword>
<keyword evidence="5 11" id="KW-0547">Nucleotide-binding</keyword>
<keyword evidence="7 11" id="KW-0460">Magnesium</keyword>
<evidence type="ECO:0000256" key="10">
    <source>
        <dbReference type="ARBA" id="ARBA00023235"/>
    </source>
</evidence>
<comment type="subcellular location">
    <subcellularLocation>
        <location evidence="11">Cytoplasm</location>
    </subcellularLocation>
</comment>
<comment type="subunit">
    <text evidence="11">Heterotetramer, composed of two GyrA and two GyrB chains. In the heterotetramer, GyrA contains the active site tyrosine that forms a transient covalent intermediate with DNA, while GyrB binds cofactors and catalyzes ATP hydrolysis.</text>
</comment>
<comment type="cofactor">
    <cofactor evidence="11">
        <name>Mg(2+)</name>
        <dbReference type="ChEBI" id="CHEBI:18420"/>
    </cofactor>
    <cofactor evidence="11">
        <name>Mn(2+)</name>
        <dbReference type="ChEBI" id="CHEBI:29035"/>
    </cofactor>
    <cofactor evidence="11">
        <name>Ca(2+)</name>
        <dbReference type="ChEBI" id="CHEBI:29108"/>
    </cofactor>
    <text evidence="11">Binds two Mg(2+) per subunit. The magnesium ions form salt bridges with both the protein and the DNA. Can also accept other divalent metal cations, such as Mn(2+) or Ca(2+).</text>
</comment>
<dbReference type="Pfam" id="PF21249">
    <property type="entry name" value="GyrB_hook"/>
    <property type="match status" value="1"/>
</dbReference>
<feature type="site" description="Interaction with DNA" evidence="11">
    <location>
        <position position="485"/>
    </location>
</feature>
<dbReference type="RefSeq" id="WP_220809495.1">
    <property type="nucleotide sequence ID" value="NZ_BPMK01000014.1"/>
</dbReference>
<evidence type="ECO:0000256" key="4">
    <source>
        <dbReference type="ARBA" id="ARBA00022723"/>
    </source>
</evidence>
<evidence type="ECO:0000256" key="3">
    <source>
        <dbReference type="ARBA" id="ARBA00022490"/>
    </source>
</evidence>
<keyword evidence="10 11" id="KW-0413">Isomerase</keyword>
<evidence type="ECO:0000313" key="15">
    <source>
        <dbReference type="Proteomes" id="UP000887222"/>
    </source>
</evidence>
<evidence type="ECO:0000256" key="7">
    <source>
        <dbReference type="ARBA" id="ARBA00022842"/>
    </source>
</evidence>
<dbReference type="InterPro" id="IPR001241">
    <property type="entry name" value="Topo_IIA"/>
</dbReference>
<dbReference type="Pfam" id="PF02518">
    <property type="entry name" value="HATPase_c"/>
    <property type="match status" value="1"/>
</dbReference>
<reference evidence="14 15" key="1">
    <citation type="journal article" date="2022" name="Int. J. Syst. Evol. Microbiol.">
        <title>Noviherbaspirillum aridicola sp. nov., isolated from an arid soil in Pakistan.</title>
        <authorList>
            <person name="Khan I.U."/>
            <person name="Saqib M."/>
            <person name="Amin A."/>
            <person name="Hussain F."/>
            <person name="Li L."/>
            <person name="Liu Y.H."/>
            <person name="Fang B.Z."/>
            <person name="Ahmed I."/>
            <person name="Li W.J."/>
        </authorList>
    </citation>
    <scope>NUCLEOTIDE SEQUENCE [LARGE SCALE GENOMIC DNA]</scope>
    <source>
        <strain evidence="14 15">NCCP-691</strain>
    </source>
</reference>
<dbReference type="Proteomes" id="UP000887222">
    <property type="component" value="Unassembled WGS sequence"/>
</dbReference>
<feature type="binding site" evidence="11">
    <location>
        <position position="531"/>
    </location>
    <ligand>
        <name>Mg(2+)</name>
        <dbReference type="ChEBI" id="CHEBI:18420"/>
        <label>2</label>
    </ligand>
</feature>
<keyword evidence="3 11" id="KW-0963">Cytoplasm</keyword>
<feature type="site" description="Interaction with DNA" evidence="11">
    <location>
        <position position="482"/>
    </location>
</feature>
<dbReference type="EMBL" id="BPMK01000014">
    <property type="protein sequence ID" value="GIZ53071.1"/>
    <property type="molecule type" value="Genomic_DNA"/>
</dbReference>
<feature type="binding site" evidence="11">
    <location>
        <position position="457"/>
    </location>
    <ligand>
        <name>Mg(2+)</name>
        <dbReference type="ChEBI" id="CHEBI:18420"/>
        <label>1</label>
        <note>catalytic</note>
    </ligand>
</feature>
<dbReference type="NCBIfam" id="TIGR01059">
    <property type="entry name" value="gyrB"/>
    <property type="match status" value="1"/>
</dbReference>
<evidence type="ECO:0000313" key="14">
    <source>
        <dbReference type="EMBL" id="GIZ53071.1"/>
    </source>
</evidence>
<dbReference type="InterPro" id="IPR002288">
    <property type="entry name" value="DNA_gyrase_B_C"/>
</dbReference>
<dbReference type="InterPro" id="IPR003594">
    <property type="entry name" value="HATPase_dom"/>
</dbReference>
<dbReference type="CDD" id="cd16928">
    <property type="entry name" value="HATPase_GyrB-like"/>
    <property type="match status" value="1"/>
</dbReference>
<comment type="caution">
    <text evidence="14">The sequence shown here is derived from an EMBL/GenBank/DDBJ whole genome shotgun (WGS) entry which is preliminary data.</text>
</comment>
<dbReference type="NCBIfam" id="NF011501">
    <property type="entry name" value="PRK14939.1"/>
    <property type="match status" value="1"/>
</dbReference>
<evidence type="ECO:0000256" key="6">
    <source>
        <dbReference type="ARBA" id="ARBA00022840"/>
    </source>
</evidence>
<evidence type="ECO:0000256" key="11">
    <source>
        <dbReference type="HAMAP-Rule" id="MF_01898"/>
    </source>
</evidence>
<dbReference type="InterPro" id="IPR041423">
    <property type="entry name" value="GyrB_insert"/>
</dbReference>
<comment type="catalytic activity">
    <reaction evidence="1 11">
        <text>ATP-dependent breakage, passage and rejoining of double-stranded DNA.</text>
        <dbReference type="EC" id="5.6.2.2"/>
    </reaction>
</comment>
<dbReference type="PRINTS" id="PR01159">
    <property type="entry name" value="DNAGYRASEB"/>
</dbReference>
<sequence>MSALPQEATPEPQSGSQYSASSIQILEGLEAVRKRPGMYIGDTSDGTGLHHLVFEVLDNSIDEALAGHCSEIHVTIHADNSISVTDNGRGIPTGIKWDDKHDPKRSAAEIVMTELHAGGKFDQNSYKVSGGLHGVGVSCVNALSKLLRLTIRRDGKVHQMEFAKGVVQNREIASQDGVAISPIKVTGDTDKRGTEVHFWADEEIFTHVEFHYDILAKRIRELSFLNNGVHIKLTDQRTGKEEDFAFEGGTRGFVEYINKNKNVLHPTIFQATGEKVSEQGTMIGVDVSMQWNDAFNEQVLCFTNNIPQRDGGTHLTGLRAAMTRVINKYIEENDFAKKAKVEVSGDDMREGLTCVLSVKVPEPKFSSQTKDKLVSSEVRGPVEEIVAKTLTDFLLEKPNDAKIICGKIVEAARAREAARKARELTRRKGVMDGLGLSAKLADCQEKDPALCELYIVEGDSAGGSAKQGRDRKFQAILPLRGKVLNVEKARFEKMLSSEQITTLIATLGTSIGPDEFNVEKLRYHRIIIMTDADVDGAHIRTLLLTLLYRQMPQLVERGHVYIAQPPLYKVKHGKDERYLKDDIEEAQYMMQIALHDAAIIPQEGAQPIVGDALAELVRQYNTANAIVMRLSGAIDRAALSAIINGCQLNLDDGDSAAASAEALTKAINDPDIDVVVRSDELSAKHSLRIQRRHFGNIKVSVIDAEFLHGPDYQTLSSAAATFKGLIGPGAMARRGQGDKAKEVTIRDFPEAMNWLRAEAERGVTKQRYKGLGEMNPEQLWETTMDPNVRRLLRVQIEDAIAADQIFTTLMGDDVEPRRAFIESNALQAGNIDV</sequence>
<evidence type="ECO:0000256" key="12">
    <source>
        <dbReference type="SAM" id="MobiDB-lite"/>
    </source>
</evidence>
<dbReference type="Pfam" id="PF00204">
    <property type="entry name" value="DNA_gyraseB"/>
    <property type="match status" value="1"/>
</dbReference>
<dbReference type="EC" id="5.6.2.2" evidence="11"/>
<dbReference type="InterPro" id="IPR036890">
    <property type="entry name" value="HATPase_C_sf"/>
</dbReference>
<feature type="compositionally biased region" description="Polar residues" evidence="12">
    <location>
        <begin position="11"/>
        <end position="20"/>
    </location>
</feature>
<dbReference type="PANTHER" id="PTHR45866">
    <property type="entry name" value="DNA GYRASE/TOPOISOMERASE SUBUNIT B"/>
    <property type="match status" value="1"/>
</dbReference>
<comment type="function">
    <text evidence="11">A type II topoisomerase that negatively supercoils closed circular double-stranded (ds) DNA in an ATP-dependent manner to modulate DNA topology and maintain chromosomes in an underwound state. Negative supercoiling favors strand separation, and DNA replication, transcription, recombination and repair, all of which involve strand separation. Also able to catalyze the interconversion of other topological isomers of dsDNA rings, including catenanes and knotted rings. Type II topoisomerases break and join 2 DNA strands simultaneously in an ATP-dependent manner.</text>
</comment>
<keyword evidence="9" id="KW-0238">DNA-binding</keyword>
<dbReference type="InterPro" id="IPR013506">
    <property type="entry name" value="Topo_IIA_bsu_dom2"/>
</dbReference>
<dbReference type="SUPFAM" id="SSF54211">
    <property type="entry name" value="Ribosomal protein S5 domain 2-like"/>
    <property type="match status" value="1"/>
</dbReference>